<gene>
    <name evidence="13" type="ORF">MAPG_05163</name>
</gene>
<dbReference type="InterPro" id="IPR027078">
    <property type="entry name" value="snRNP-E"/>
</dbReference>
<evidence type="ECO:0000313" key="13">
    <source>
        <dbReference type="EMBL" id="KLU86144.1"/>
    </source>
</evidence>
<dbReference type="OMA" id="VPPINCI"/>
<comment type="function">
    <text evidence="11">Involved in pre-mRNA splicing. Binds and is required for the stability of snRNA U1, U2, U4 and U5 which contain a highly conserved structural motif called the Sm binding site. Involved in cap modification.</text>
</comment>
<evidence type="ECO:0000256" key="1">
    <source>
        <dbReference type="ARBA" id="ARBA00004123"/>
    </source>
</evidence>
<name>A0A0C4DYN7_MAGP6</name>
<feature type="domain" description="Sm" evidence="12">
    <location>
        <begin position="17"/>
        <end position="94"/>
    </location>
</feature>
<comment type="similarity">
    <text evidence="3 11">Belongs to the snRNP Sm proteins family.</text>
</comment>
<keyword evidence="15" id="KW-1185">Reference proteome</keyword>
<dbReference type="eggNOG" id="KOG1774">
    <property type="taxonomic scope" value="Eukaryota"/>
</dbReference>
<keyword evidence="9 11" id="KW-0539">Nucleus</keyword>
<evidence type="ECO:0000256" key="2">
    <source>
        <dbReference type="ARBA" id="ARBA00004496"/>
    </source>
</evidence>
<reference evidence="14" key="5">
    <citation type="submission" date="2015-06" db="UniProtKB">
        <authorList>
            <consortium name="EnsemblFungi"/>
        </authorList>
    </citation>
    <scope>IDENTIFICATION</scope>
    <source>
        <strain evidence="14">ATCC 64411</strain>
    </source>
</reference>
<evidence type="ECO:0000256" key="10">
    <source>
        <dbReference type="ARBA" id="ARBA00023274"/>
    </source>
</evidence>
<evidence type="ECO:0000256" key="9">
    <source>
        <dbReference type="ARBA" id="ARBA00023242"/>
    </source>
</evidence>
<evidence type="ECO:0000256" key="7">
    <source>
        <dbReference type="ARBA" id="ARBA00022884"/>
    </source>
</evidence>
<dbReference type="GO" id="GO:0046540">
    <property type="term" value="C:U4/U6 x U5 tri-snRNP complex"/>
    <property type="evidence" value="ECO:0007669"/>
    <property type="project" value="UniProtKB-UniRule"/>
</dbReference>
<dbReference type="InterPro" id="IPR001163">
    <property type="entry name" value="Sm_dom_euk/arc"/>
</dbReference>
<reference evidence="13" key="1">
    <citation type="submission" date="2010-05" db="EMBL/GenBank/DDBJ databases">
        <title>The Genome Sequence of Magnaporthe poae strain ATCC 64411.</title>
        <authorList>
            <consortium name="The Broad Institute Genome Sequencing Platform"/>
            <consortium name="Broad Institute Genome Sequencing Center for Infectious Disease"/>
            <person name="Ma L.-J."/>
            <person name="Dead R."/>
            <person name="Young S."/>
            <person name="Zeng Q."/>
            <person name="Koehrsen M."/>
            <person name="Alvarado L."/>
            <person name="Berlin A."/>
            <person name="Chapman S.B."/>
            <person name="Chen Z."/>
            <person name="Freedman E."/>
            <person name="Gellesch M."/>
            <person name="Goldberg J."/>
            <person name="Griggs A."/>
            <person name="Gujja S."/>
            <person name="Heilman E.R."/>
            <person name="Heiman D."/>
            <person name="Hepburn T."/>
            <person name="Howarth C."/>
            <person name="Jen D."/>
            <person name="Larson L."/>
            <person name="Mehta T."/>
            <person name="Neiman D."/>
            <person name="Pearson M."/>
            <person name="Roberts A."/>
            <person name="Saif S."/>
            <person name="Shea T."/>
            <person name="Shenoy N."/>
            <person name="Sisk P."/>
            <person name="Stolte C."/>
            <person name="Sykes S."/>
            <person name="Walk T."/>
            <person name="White J."/>
            <person name="Yandava C."/>
            <person name="Haas B."/>
            <person name="Nusbaum C."/>
            <person name="Birren B."/>
        </authorList>
    </citation>
    <scope>NUCLEOTIDE SEQUENCE</scope>
    <source>
        <strain evidence="13">ATCC 64411</strain>
    </source>
</reference>
<dbReference type="SUPFAM" id="SSF50182">
    <property type="entry name" value="Sm-like ribonucleoproteins"/>
    <property type="match status" value="1"/>
</dbReference>
<dbReference type="EMBL" id="ADBL01001220">
    <property type="status" value="NOT_ANNOTATED_CDS"/>
    <property type="molecule type" value="Genomic_DNA"/>
</dbReference>
<keyword evidence="8 11" id="KW-0508">mRNA splicing</keyword>
<dbReference type="PROSITE" id="PS52002">
    <property type="entry name" value="SM"/>
    <property type="match status" value="1"/>
</dbReference>
<evidence type="ECO:0000259" key="12">
    <source>
        <dbReference type="PROSITE" id="PS52002"/>
    </source>
</evidence>
<keyword evidence="4" id="KW-0963">Cytoplasm</keyword>
<evidence type="ECO:0000256" key="3">
    <source>
        <dbReference type="ARBA" id="ARBA00006850"/>
    </source>
</evidence>
<dbReference type="AlphaFoldDB" id="A0A0C4DYN7"/>
<dbReference type="Gene3D" id="2.30.30.100">
    <property type="match status" value="1"/>
</dbReference>
<evidence type="ECO:0000313" key="15">
    <source>
        <dbReference type="Proteomes" id="UP000011715"/>
    </source>
</evidence>
<dbReference type="GO" id="GO:0071014">
    <property type="term" value="C:post-mRNA release spliceosomal complex"/>
    <property type="evidence" value="ECO:0007669"/>
    <property type="project" value="EnsemblFungi"/>
</dbReference>
<dbReference type="InterPro" id="IPR047575">
    <property type="entry name" value="Sm"/>
</dbReference>
<keyword evidence="10 11" id="KW-0687">Ribonucleoprotein</keyword>
<dbReference type="Proteomes" id="UP000011715">
    <property type="component" value="Unassembled WGS sequence"/>
</dbReference>
<accession>A0A0C4DYN7</accession>
<dbReference type="GO" id="GO:0005685">
    <property type="term" value="C:U1 snRNP"/>
    <property type="evidence" value="ECO:0007669"/>
    <property type="project" value="UniProtKB-UniRule"/>
</dbReference>
<dbReference type="VEuPathDB" id="FungiDB:MAPG_05163"/>
<dbReference type="SMART" id="SM00651">
    <property type="entry name" value="Sm"/>
    <property type="match status" value="1"/>
</dbReference>
<sequence length="94" mass="10610">MTGRGGGGGRRILLPPINFIFKLLQTHAPVQIWLYEQLGIRIEGKIRGFDEFMNLVLDDAVEIKQITKENAEEKRRPLGQILLKGDNVSLIQAL</sequence>
<keyword evidence="7 11" id="KW-0694">RNA-binding</keyword>
<dbReference type="GO" id="GO:0000387">
    <property type="term" value="P:spliceosomal snRNP assembly"/>
    <property type="evidence" value="ECO:0007669"/>
    <property type="project" value="UniProtKB-UniRule"/>
</dbReference>
<dbReference type="GO" id="GO:0003723">
    <property type="term" value="F:RNA binding"/>
    <property type="evidence" value="ECO:0007669"/>
    <property type="project" value="UniProtKB-KW"/>
</dbReference>
<dbReference type="GO" id="GO:0005737">
    <property type="term" value="C:cytoplasm"/>
    <property type="evidence" value="ECO:0007669"/>
    <property type="project" value="UniProtKB-SubCell"/>
</dbReference>
<protein>
    <recommendedName>
        <fullName evidence="11">Small nuclear ribonucleoprotein E</fullName>
        <shortName evidence="11">snRNP-E</shortName>
    </recommendedName>
    <alternativeName>
        <fullName evidence="11">Sm protein E</fullName>
    </alternativeName>
</protein>
<evidence type="ECO:0000256" key="6">
    <source>
        <dbReference type="ARBA" id="ARBA00022728"/>
    </source>
</evidence>
<dbReference type="CDD" id="cd01718">
    <property type="entry name" value="Sm_E"/>
    <property type="match status" value="1"/>
</dbReference>
<dbReference type="EMBL" id="GL876969">
    <property type="protein sequence ID" value="KLU86144.1"/>
    <property type="molecule type" value="Genomic_DNA"/>
</dbReference>
<keyword evidence="5 11" id="KW-0507">mRNA processing</keyword>
<evidence type="ECO:0000256" key="11">
    <source>
        <dbReference type="RuleBase" id="RU365053"/>
    </source>
</evidence>
<evidence type="ECO:0000256" key="4">
    <source>
        <dbReference type="ARBA" id="ARBA00022490"/>
    </source>
</evidence>
<comment type="subcellular location">
    <subcellularLocation>
        <location evidence="2">Cytoplasm</location>
    </subcellularLocation>
    <subcellularLocation>
        <location evidence="1 11">Nucleus</location>
    </subcellularLocation>
</comment>
<dbReference type="FunFam" id="2.30.30.100:FF:000031">
    <property type="entry name" value="Small nuclear ribonucleoprotein E"/>
    <property type="match status" value="1"/>
</dbReference>
<proteinExistence type="inferred from homology"/>
<dbReference type="OrthoDB" id="25620at2759"/>
<dbReference type="EnsemblFungi" id="MAPG_05163T0">
    <property type="protein sequence ID" value="MAPG_05163T0"/>
    <property type="gene ID" value="MAPG_05163"/>
</dbReference>
<evidence type="ECO:0000313" key="14">
    <source>
        <dbReference type="EnsemblFungi" id="MAPG_05163T0"/>
    </source>
</evidence>
<reference evidence="13" key="3">
    <citation type="submission" date="2011-03" db="EMBL/GenBank/DDBJ databases">
        <title>Annotation of Magnaporthe poae ATCC 64411.</title>
        <authorList>
            <person name="Ma L.-J."/>
            <person name="Dead R."/>
            <person name="Young S.K."/>
            <person name="Zeng Q."/>
            <person name="Gargeya S."/>
            <person name="Fitzgerald M."/>
            <person name="Haas B."/>
            <person name="Abouelleil A."/>
            <person name="Alvarado L."/>
            <person name="Arachchi H.M."/>
            <person name="Berlin A."/>
            <person name="Brown A."/>
            <person name="Chapman S.B."/>
            <person name="Chen Z."/>
            <person name="Dunbar C."/>
            <person name="Freedman E."/>
            <person name="Gearin G."/>
            <person name="Gellesch M."/>
            <person name="Goldberg J."/>
            <person name="Griggs A."/>
            <person name="Gujja S."/>
            <person name="Heiman D."/>
            <person name="Howarth C."/>
            <person name="Larson L."/>
            <person name="Lui A."/>
            <person name="MacDonald P.J.P."/>
            <person name="Mehta T."/>
            <person name="Montmayeur A."/>
            <person name="Murphy C."/>
            <person name="Neiman D."/>
            <person name="Pearson M."/>
            <person name="Priest M."/>
            <person name="Roberts A."/>
            <person name="Saif S."/>
            <person name="Shea T."/>
            <person name="Shenoy N."/>
            <person name="Sisk P."/>
            <person name="Stolte C."/>
            <person name="Sykes S."/>
            <person name="Yandava C."/>
            <person name="Wortman J."/>
            <person name="Nusbaum C."/>
            <person name="Birren B."/>
        </authorList>
    </citation>
    <scope>NUCLEOTIDE SEQUENCE</scope>
    <source>
        <strain evidence="13">ATCC 64411</strain>
    </source>
</reference>
<dbReference type="GO" id="GO:0005687">
    <property type="term" value="C:U4 snRNP"/>
    <property type="evidence" value="ECO:0007669"/>
    <property type="project" value="UniProtKB-UniRule"/>
</dbReference>
<evidence type="ECO:0000256" key="5">
    <source>
        <dbReference type="ARBA" id="ARBA00022664"/>
    </source>
</evidence>
<evidence type="ECO:0000256" key="8">
    <source>
        <dbReference type="ARBA" id="ARBA00023187"/>
    </source>
</evidence>
<keyword evidence="6 11" id="KW-0747">Spliceosome</keyword>
<dbReference type="GO" id="GO:0005686">
    <property type="term" value="C:U2 snRNP"/>
    <property type="evidence" value="ECO:0007669"/>
    <property type="project" value="UniProtKB-UniRule"/>
</dbReference>
<reference evidence="14" key="4">
    <citation type="journal article" date="2015" name="G3 (Bethesda)">
        <title>Genome sequences of three phytopathogenic species of the Magnaporthaceae family of fungi.</title>
        <authorList>
            <person name="Okagaki L.H."/>
            <person name="Nunes C.C."/>
            <person name="Sailsbery J."/>
            <person name="Clay B."/>
            <person name="Brown D."/>
            <person name="John T."/>
            <person name="Oh Y."/>
            <person name="Young N."/>
            <person name="Fitzgerald M."/>
            <person name="Haas B.J."/>
            <person name="Zeng Q."/>
            <person name="Young S."/>
            <person name="Adiconis X."/>
            <person name="Fan L."/>
            <person name="Levin J.Z."/>
            <person name="Mitchell T.K."/>
            <person name="Okubara P.A."/>
            <person name="Farman M.L."/>
            <person name="Kohn L.M."/>
            <person name="Birren B."/>
            <person name="Ma L.-J."/>
            <person name="Dean R.A."/>
        </authorList>
    </citation>
    <scope>NUCLEOTIDE SEQUENCE</scope>
    <source>
        <strain evidence="14">ATCC 64411 / 73-15</strain>
    </source>
</reference>
<dbReference type="InterPro" id="IPR010920">
    <property type="entry name" value="LSM_dom_sf"/>
</dbReference>
<dbReference type="GO" id="GO:0005682">
    <property type="term" value="C:U5 snRNP"/>
    <property type="evidence" value="ECO:0007669"/>
    <property type="project" value="UniProtKB-UniRule"/>
</dbReference>
<reference evidence="15" key="2">
    <citation type="submission" date="2010-05" db="EMBL/GenBank/DDBJ databases">
        <title>The genome sequence of Magnaporthe poae strain ATCC 64411.</title>
        <authorList>
            <person name="Ma L.-J."/>
            <person name="Dead R."/>
            <person name="Young S."/>
            <person name="Zeng Q."/>
            <person name="Koehrsen M."/>
            <person name="Alvarado L."/>
            <person name="Berlin A."/>
            <person name="Chapman S.B."/>
            <person name="Chen Z."/>
            <person name="Freedman E."/>
            <person name="Gellesch M."/>
            <person name="Goldberg J."/>
            <person name="Griggs A."/>
            <person name="Gujja S."/>
            <person name="Heilman E.R."/>
            <person name="Heiman D."/>
            <person name="Hepburn T."/>
            <person name="Howarth C."/>
            <person name="Jen D."/>
            <person name="Larson L."/>
            <person name="Mehta T."/>
            <person name="Neiman D."/>
            <person name="Pearson M."/>
            <person name="Roberts A."/>
            <person name="Saif S."/>
            <person name="Shea T."/>
            <person name="Shenoy N."/>
            <person name="Sisk P."/>
            <person name="Stolte C."/>
            <person name="Sykes S."/>
            <person name="Walk T."/>
            <person name="White J."/>
            <person name="Yandava C."/>
            <person name="Haas B."/>
            <person name="Nusbaum C."/>
            <person name="Birren B."/>
        </authorList>
    </citation>
    <scope>NUCLEOTIDE SEQUENCE [LARGE SCALE GENOMIC DNA]</scope>
    <source>
        <strain evidence="15">ATCC 64411 / 73-15</strain>
    </source>
</reference>
<dbReference type="PANTHER" id="PTHR11193">
    <property type="entry name" value="SMALL NUCLEAR RIBONUCLEOPROTEIN E"/>
    <property type="match status" value="1"/>
</dbReference>
<dbReference type="STRING" id="644358.A0A0C4DYN7"/>
<organism evidence="14 15">
    <name type="scientific">Magnaporthiopsis poae (strain ATCC 64411 / 73-15)</name>
    <name type="common">Kentucky bluegrass fungus</name>
    <name type="synonym">Magnaporthe poae</name>
    <dbReference type="NCBI Taxonomy" id="644358"/>
    <lineage>
        <taxon>Eukaryota</taxon>
        <taxon>Fungi</taxon>
        <taxon>Dikarya</taxon>
        <taxon>Ascomycota</taxon>
        <taxon>Pezizomycotina</taxon>
        <taxon>Sordariomycetes</taxon>
        <taxon>Sordariomycetidae</taxon>
        <taxon>Magnaporthales</taxon>
        <taxon>Magnaporthaceae</taxon>
        <taxon>Magnaporthiopsis</taxon>
    </lineage>
</organism>
<dbReference type="Pfam" id="PF01423">
    <property type="entry name" value="LSM"/>
    <property type="match status" value="1"/>
</dbReference>